<dbReference type="SUPFAM" id="SSF51556">
    <property type="entry name" value="Metallo-dependent hydrolases"/>
    <property type="match status" value="1"/>
</dbReference>
<accession>A0AA37HXV2</accession>
<dbReference type="GeneID" id="72479130"/>
<evidence type="ECO:0000313" key="3">
    <source>
        <dbReference type="Proteomes" id="UP000216189"/>
    </source>
</evidence>
<reference evidence="1" key="2">
    <citation type="submission" date="2021-08" db="EMBL/GenBank/DDBJ databases">
        <title>Prevotella lacticifex sp. nov., isolated from rumen of cow.</title>
        <authorList>
            <person name="Shinkai T."/>
            <person name="Ikeyama N."/>
            <person name="Kumagai M."/>
            <person name="Ohmori H."/>
            <person name="Sakamoto M."/>
            <person name="Ohkuma M."/>
            <person name="Mitsumori M."/>
        </authorList>
    </citation>
    <scope>NUCLEOTIDE SEQUENCE</scope>
    <source>
        <strain evidence="1">DSM 11371</strain>
    </source>
</reference>
<dbReference type="InterPro" id="IPR029062">
    <property type="entry name" value="Class_I_gatase-like"/>
</dbReference>
<dbReference type="PROSITE" id="PS51273">
    <property type="entry name" value="GATASE_TYPE_1"/>
    <property type="match status" value="1"/>
</dbReference>
<dbReference type="GO" id="GO:0006508">
    <property type="term" value="P:proteolysis"/>
    <property type="evidence" value="ECO:0007669"/>
    <property type="project" value="InterPro"/>
</dbReference>
<dbReference type="PANTHER" id="PTHR10443:SF12">
    <property type="entry name" value="DIPEPTIDASE"/>
    <property type="match status" value="1"/>
</dbReference>
<dbReference type="CDD" id="cd01301">
    <property type="entry name" value="rDP_like"/>
    <property type="match status" value="1"/>
</dbReference>
<proteinExistence type="predicted"/>
<dbReference type="InterPro" id="IPR011697">
    <property type="entry name" value="Peptidase_C26"/>
</dbReference>
<dbReference type="SUPFAM" id="SSF52317">
    <property type="entry name" value="Class I glutamine amidotransferase-like"/>
    <property type="match status" value="1"/>
</dbReference>
<dbReference type="RefSeq" id="WP_006283531.1">
    <property type="nucleotide sequence ID" value="NZ_BPTR01000001.1"/>
</dbReference>
<dbReference type="InterPro" id="IPR032466">
    <property type="entry name" value="Metal_Hydrolase"/>
</dbReference>
<dbReference type="InterPro" id="IPR008257">
    <property type="entry name" value="Pept_M19"/>
</dbReference>
<dbReference type="GO" id="GO:0070573">
    <property type="term" value="F:metallodipeptidase activity"/>
    <property type="evidence" value="ECO:0007669"/>
    <property type="project" value="InterPro"/>
</dbReference>
<sequence length="603" mass="67516">MRNFNLESYLDKIYSTFPETNHQPMIGLTADYSDIDTTIRSVYYRQVVAAGGTPILIPPITDKNTIINTLEHLDGLILTGGGDHNPLWYGEEPSPQLHHINQERDLAELLITRLAYNRQIPILGICRGIQTIAIALGGKVVQDINNTIKHDQNANRSEATHSVAIEKNSTLYNIYHSDILYVNSFHHQAVEKTGSKLKVAAKSSDHIIEAVESNEFKPILGVQWHPEWLGEDGLPIFKWLIEQANHFIKAKDLHNRILTLDSHCDTPMFFPQGVQFGHRDPRILYDLHKMTEGRTDAVTMVAYLPQPKLGETFSSKIDLAGIAKHNPALVTRYPGLQLPNPSLSPTEYADLIFDKIEEIANMKSDYISIARTPQDLYADKRNNRKSIMLGIENGLALNHDLANVKHFAQRGIVYITLCHNGDNDICDSARGCNTHNGVSQFGAQVIQEMNRQGIMIDLSHAGEKSFYDALEISRTPIVCSHSNCRMLCDVPRNLTDEQLRALASKGGVAQITLYHGFLKKEGEASILDAIQHLEHAISIMGIDHVGLGTDFDGDGGVKGIADASELINFTLQLLQRRYSERDIEKIWGGNWLRIMTKVQSLKQ</sequence>
<evidence type="ECO:0000313" key="1">
    <source>
        <dbReference type="EMBL" id="GJG27799.1"/>
    </source>
</evidence>
<dbReference type="CDD" id="cd01745">
    <property type="entry name" value="GATase1_2"/>
    <property type="match status" value="1"/>
</dbReference>
<gene>
    <name evidence="2" type="ORF">CIK91_05240</name>
    <name evidence="1" type="ORF">PRRU23_14990</name>
</gene>
<comment type="caution">
    <text evidence="1">The sequence shown here is derived from an EMBL/GenBank/DDBJ whole genome shotgun (WGS) entry which is preliminary data.</text>
</comment>
<evidence type="ECO:0000313" key="4">
    <source>
        <dbReference type="Proteomes" id="UP000887043"/>
    </source>
</evidence>
<dbReference type="Proteomes" id="UP000887043">
    <property type="component" value="Unassembled WGS sequence"/>
</dbReference>
<keyword evidence="3" id="KW-1185">Reference proteome</keyword>
<organism evidence="1 4">
    <name type="scientific">Segatella bryantii</name>
    <name type="common">Prevotella bryantii</name>
    <dbReference type="NCBI Taxonomy" id="77095"/>
    <lineage>
        <taxon>Bacteria</taxon>
        <taxon>Pseudomonadati</taxon>
        <taxon>Bacteroidota</taxon>
        <taxon>Bacteroidia</taxon>
        <taxon>Bacteroidales</taxon>
        <taxon>Prevotellaceae</taxon>
        <taxon>Segatella</taxon>
    </lineage>
</organism>
<dbReference type="AlphaFoldDB" id="A0AA37HXV2"/>
<dbReference type="EMBL" id="BPTR01000001">
    <property type="protein sequence ID" value="GJG27799.1"/>
    <property type="molecule type" value="Genomic_DNA"/>
</dbReference>
<name>A0AA37HXV2_SEGBR</name>
<keyword evidence="2" id="KW-0378">Hydrolase</keyword>
<protein>
    <submittedName>
        <fullName evidence="2">Fused gamma-glutamyl-gamma-aminobutyrate hydrolase/peptidase</fullName>
    </submittedName>
</protein>
<dbReference type="PANTHER" id="PTHR10443">
    <property type="entry name" value="MICROSOMAL DIPEPTIDASE"/>
    <property type="match status" value="1"/>
</dbReference>
<dbReference type="Gene3D" id="3.20.20.140">
    <property type="entry name" value="Metal-dependent hydrolases"/>
    <property type="match status" value="1"/>
</dbReference>
<dbReference type="Gene3D" id="3.40.50.880">
    <property type="match status" value="1"/>
</dbReference>
<dbReference type="Pfam" id="PF07722">
    <property type="entry name" value="Peptidase_C26"/>
    <property type="match status" value="1"/>
</dbReference>
<dbReference type="PROSITE" id="PS51365">
    <property type="entry name" value="RENAL_DIPEPTIDASE_2"/>
    <property type="match status" value="1"/>
</dbReference>
<reference evidence="2 3" key="1">
    <citation type="submission" date="2017-08" db="EMBL/GenBank/DDBJ databases">
        <title>Comparative genomics of non-oral Prevotella species.</title>
        <authorList>
            <person name="Accetto T."/>
            <person name="Nograsek B."/>
            <person name="Avgustin G."/>
        </authorList>
    </citation>
    <scope>NUCLEOTIDE SEQUENCE [LARGE SCALE GENOMIC DNA]</scope>
    <source>
        <strain evidence="2 3">TC1-1</strain>
    </source>
</reference>
<dbReference type="EMBL" id="NPJF01000026">
    <property type="protein sequence ID" value="OYP55749.1"/>
    <property type="molecule type" value="Genomic_DNA"/>
</dbReference>
<evidence type="ECO:0000313" key="2">
    <source>
        <dbReference type="EMBL" id="OYP55749.1"/>
    </source>
</evidence>
<dbReference type="Proteomes" id="UP000216189">
    <property type="component" value="Unassembled WGS sequence"/>
</dbReference>
<dbReference type="Pfam" id="PF01244">
    <property type="entry name" value="Peptidase_M19"/>
    <property type="match status" value="1"/>
</dbReference>